<dbReference type="Pfam" id="PF00582">
    <property type="entry name" value="Usp"/>
    <property type="match status" value="1"/>
</dbReference>
<dbReference type="SUPFAM" id="SSF52402">
    <property type="entry name" value="Adenine nucleotide alpha hydrolases-like"/>
    <property type="match status" value="1"/>
</dbReference>
<evidence type="ECO:0000313" key="3">
    <source>
        <dbReference type="EMBL" id="MDC2961512.1"/>
    </source>
</evidence>
<organism evidence="3 4">
    <name type="scientific">Streptomyces gilvifuscus</name>
    <dbReference type="NCBI Taxonomy" id="1550617"/>
    <lineage>
        <taxon>Bacteria</taxon>
        <taxon>Bacillati</taxon>
        <taxon>Actinomycetota</taxon>
        <taxon>Actinomycetes</taxon>
        <taxon>Kitasatosporales</taxon>
        <taxon>Streptomycetaceae</taxon>
        <taxon>Streptomyces</taxon>
    </lineage>
</organism>
<dbReference type="InterPro" id="IPR006016">
    <property type="entry name" value="UspA"/>
</dbReference>
<dbReference type="EMBL" id="JAQOSK010000044">
    <property type="protein sequence ID" value="MDC2961512.1"/>
    <property type="molecule type" value="Genomic_DNA"/>
</dbReference>
<dbReference type="PRINTS" id="PR01438">
    <property type="entry name" value="UNVRSLSTRESS"/>
</dbReference>
<evidence type="ECO:0000256" key="1">
    <source>
        <dbReference type="ARBA" id="ARBA00008791"/>
    </source>
</evidence>
<keyword evidence="4" id="KW-1185">Reference proteome</keyword>
<comment type="caution">
    <text evidence="3">The sequence shown here is derived from an EMBL/GenBank/DDBJ whole genome shotgun (WGS) entry which is preliminary data.</text>
</comment>
<reference evidence="3 4" key="1">
    <citation type="journal article" date="2015" name="Int. J. Syst. Evol. Microbiol.">
        <title>Streptomyces gilvifuscus sp. nov., an actinomycete that produces antibacterial compounds isolated from soil.</title>
        <authorList>
            <person name="Nguyen T.M."/>
            <person name="Kim J."/>
        </authorList>
    </citation>
    <scope>NUCLEOTIDE SEQUENCE [LARGE SCALE GENOMIC DNA]</scope>
    <source>
        <strain evidence="3 4">T113</strain>
    </source>
</reference>
<dbReference type="Proteomes" id="UP001221328">
    <property type="component" value="Unassembled WGS sequence"/>
</dbReference>
<sequence length="73" mass="8007">MASWRKVYPQVAVERRLVPSRIRPALIDTSRQAQLIVAAARGRGGFTGLLLGSVSQALLHHAHWPVAVVRGKE</sequence>
<accession>A0ABT5GAM4</accession>
<evidence type="ECO:0000259" key="2">
    <source>
        <dbReference type="Pfam" id="PF00582"/>
    </source>
</evidence>
<feature type="domain" description="UspA" evidence="2">
    <location>
        <begin position="5"/>
        <end position="70"/>
    </location>
</feature>
<protein>
    <submittedName>
        <fullName evidence="3">Universal stress protein</fullName>
    </submittedName>
</protein>
<dbReference type="Gene3D" id="3.40.50.620">
    <property type="entry name" value="HUPs"/>
    <property type="match status" value="1"/>
</dbReference>
<name>A0ABT5GAM4_9ACTN</name>
<dbReference type="RefSeq" id="WP_272179320.1">
    <property type="nucleotide sequence ID" value="NZ_JAQOSK010000044.1"/>
</dbReference>
<comment type="similarity">
    <text evidence="1">Belongs to the universal stress protein A family.</text>
</comment>
<evidence type="ECO:0000313" key="4">
    <source>
        <dbReference type="Proteomes" id="UP001221328"/>
    </source>
</evidence>
<proteinExistence type="inferred from homology"/>
<dbReference type="InterPro" id="IPR014729">
    <property type="entry name" value="Rossmann-like_a/b/a_fold"/>
</dbReference>
<dbReference type="InterPro" id="IPR006015">
    <property type="entry name" value="Universal_stress_UspA"/>
</dbReference>
<gene>
    <name evidence="3" type="ORF">PO587_44570</name>
</gene>